<evidence type="ECO:0000313" key="1">
    <source>
        <dbReference type="EMBL" id="SFU33733.1"/>
    </source>
</evidence>
<dbReference type="STRING" id="463301.SAMN04487955_101380"/>
<sequence length="310" mass="35192">MIKRAAKELLRSSCRKLGVELKRKEMTRIFDLTKGDCVNPIEAVYASSGNSCLVKVPLDRIVTFNYSAFSLGINGKHPFVRTLKAYEENSQLTAKASPLRWFYDLYQPATASELMDIPRPSYSAFLDLPPLASLPLSSWLSPEKYCEYIKSIYQREDTEQGVKLDEFIGGSQFGPIEPRKLFIEYRRLTHLYDSIKSRGYKPQTGEWMTGTAWIDEKDWVVMVSTGQHRIACLAALGHESAVVRLQPKKAPGGLMLKSFSRHFPSVVNGFHTEEEALAIFDRIISKKSPRVASDWIDYCINHLSLPCVEK</sequence>
<dbReference type="Proteomes" id="UP000198693">
    <property type="component" value="Unassembled WGS sequence"/>
</dbReference>
<dbReference type="AlphaFoldDB" id="A0A1I7FBU6"/>
<dbReference type="EMBL" id="FPBP01000001">
    <property type="protein sequence ID" value="SFU33733.1"/>
    <property type="molecule type" value="Genomic_DNA"/>
</dbReference>
<gene>
    <name evidence="1" type="ORF">SAMN04487955_101380</name>
</gene>
<evidence type="ECO:0000313" key="2">
    <source>
        <dbReference type="Proteomes" id="UP000198693"/>
    </source>
</evidence>
<organism evidence="1 2">
    <name type="scientific">Halomonas korlensis</name>
    <dbReference type="NCBI Taxonomy" id="463301"/>
    <lineage>
        <taxon>Bacteria</taxon>
        <taxon>Pseudomonadati</taxon>
        <taxon>Pseudomonadota</taxon>
        <taxon>Gammaproteobacteria</taxon>
        <taxon>Oceanospirillales</taxon>
        <taxon>Halomonadaceae</taxon>
        <taxon>Halomonas</taxon>
    </lineage>
</organism>
<proteinExistence type="predicted"/>
<name>A0A1I7FBU6_9GAMM</name>
<accession>A0A1I7FBU6</accession>
<reference evidence="2" key="1">
    <citation type="submission" date="2016-10" db="EMBL/GenBank/DDBJ databases">
        <authorList>
            <person name="Varghese N."/>
            <person name="Submissions S."/>
        </authorList>
    </citation>
    <scope>NUCLEOTIDE SEQUENCE [LARGE SCALE GENOMIC DNA]</scope>
    <source>
        <strain evidence="2">CGMCC 1.6981</strain>
    </source>
</reference>
<keyword evidence="2" id="KW-1185">Reference proteome</keyword>
<protein>
    <submittedName>
        <fullName evidence="1">Uncharacterized protein</fullName>
    </submittedName>
</protein>